<proteinExistence type="predicted"/>
<protein>
    <submittedName>
        <fullName evidence="1">Uncharacterized protein</fullName>
    </submittedName>
</protein>
<name>A0ABS8VFZ8_DATST</name>
<dbReference type="Proteomes" id="UP000823775">
    <property type="component" value="Unassembled WGS sequence"/>
</dbReference>
<organism evidence="1 2">
    <name type="scientific">Datura stramonium</name>
    <name type="common">Jimsonweed</name>
    <name type="synonym">Common thornapple</name>
    <dbReference type="NCBI Taxonomy" id="4076"/>
    <lineage>
        <taxon>Eukaryota</taxon>
        <taxon>Viridiplantae</taxon>
        <taxon>Streptophyta</taxon>
        <taxon>Embryophyta</taxon>
        <taxon>Tracheophyta</taxon>
        <taxon>Spermatophyta</taxon>
        <taxon>Magnoliopsida</taxon>
        <taxon>eudicotyledons</taxon>
        <taxon>Gunneridae</taxon>
        <taxon>Pentapetalae</taxon>
        <taxon>asterids</taxon>
        <taxon>lamiids</taxon>
        <taxon>Solanales</taxon>
        <taxon>Solanaceae</taxon>
        <taxon>Solanoideae</taxon>
        <taxon>Datureae</taxon>
        <taxon>Datura</taxon>
    </lineage>
</organism>
<gene>
    <name evidence="1" type="ORF">HAX54_035123</name>
</gene>
<dbReference type="EMBL" id="JACEIK010004562">
    <property type="protein sequence ID" value="MCD9645827.1"/>
    <property type="molecule type" value="Genomic_DNA"/>
</dbReference>
<comment type="caution">
    <text evidence="1">The sequence shown here is derived from an EMBL/GenBank/DDBJ whole genome shotgun (WGS) entry which is preliminary data.</text>
</comment>
<reference evidence="1 2" key="1">
    <citation type="journal article" date="2021" name="BMC Genomics">
        <title>Datura genome reveals duplications of psychoactive alkaloid biosynthetic genes and high mutation rate following tissue culture.</title>
        <authorList>
            <person name="Rajewski A."/>
            <person name="Carter-House D."/>
            <person name="Stajich J."/>
            <person name="Litt A."/>
        </authorList>
    </citation>
    <scope>NUCLEOTIDE SEQUENCE [LARGE SCALE GENOMIC DNA]</scope>
    <source>
        <strain evidence="1">AR-01</strain>
    </source>
</reference>
<sequence length="129" mass="14711">MLGWPTNHSMLLRVLASDHNMELASASLRECATGPYDHESWYDVMNHSVNHGIGLEIEQIGPNDHGRSLPAVVRPNVSDDESSSLATVSSPFFLRMWYEWYLGGIGWRFRGLTREEFVITGLRRIHRSL</sequence>
<evidence type="ECO:0000313" key="2">
    <source>
        <dbReference type="Proteomes" id="UP000823775"/>
    </source>
</evidence>
<feature type="non-terminal residue" evidence="1">
    <location>
        <position position="129"/>
    </location>
</feature>
<keyword evidence="2" id="KW-1185">Reference proteome</keyword>
<accession>A0ABS8VFZ8</accession>
<evidence type="ECO:0000313" key="1">
    <source>
        <dbReference type="EMBL" id="MCD9645827.1"/>
    </source>
</evidence>